<sequence>MASKDEILSRIKESLLHSKGDKANSMSLATVLTRDFDLSQDEVKNIFRLVGSRCHITLRPSLAPFFETMEQLVNYIFEEQSKDNSQSATWEKK</sequence>
<gene>
    <name evidence="1" type="ORF">GEV47_07860</name>
</gene>
<protein>
    <submittedName>
        <fullName evidence="1">Uncharacterized protein</fullName>
    </submittedName>
</protein>
<dbReference type="Proteomes" id="UP000451565">
    <property type="component" value="Unassembled WGS sequence"/>
</dbReference>
<dbReference type="EMBL" id="WINI01000003">
    <property type="protein sequence ID" value="MQR00597.1"/>
    <property type="molecule type" value="Genomic_DNA"/>
</dbReference>
<evidence type="ECO:0000313" key="2">
    <source>
        <dbReference type="Proteomes" id="UP000451565"/>
    </source>
</evidence>
<dbReference type="RefSeq" id="WP_153234181.1">
    <property type="nucleotide sequence ID" value="NZ_WINI01000003.1"/>
</dbReference>
<proteinExistence type="predicted"/>
<evidence type="ECO:0000313" key="1">
    <source>
        <dbReference type="EMBL" id="MQR00597.1"/>
    </source>
</evidence>
<comment type="caution">
    <text evidence="1">The sequence shown here is derived from an EMBL/GenBank/DDBJ whole genome shotgun (WGS) entry which is preliminary data.</text>
</comment>
<accession>A0A843YRH8</accession>
<keyword evidence="2" id="KW-1185">Reference proteome</keyword>
<name>A0A843YRH8_9BURK</name>
<dbReference type="AlphaFoldDB" id="A0A843YRH8"/>
<organism evidence="1 2">
    <name type="scientific">Glaciimonas soli</name>
    <dbReference type="NCBI Taxonomy" id="2590999"/>
    <lineage>
        <taxon>Bacteria</taxon>
        <taxon>Pseudomonadati</taxon>
        <taxon>Pseudomonadota</taxon>
        <taxon>Betaproteobacteria</taxon>
        <taxon>Burkholderiales</taxon>
        <taxon>Oxalobacteraceae</taxon>
        <taxon>Glaciimonas</taxon>
    </lineage>
</organism>
<reference evidence="1 2" key="1">
    <citation type="submission" date="2019-10" db="EMBL/GenBank/DDBJ databases">
        <title>Glaciimonas soli sp. nov., a psychrophilic bacterium isolated from the forest soil of a high elevation mountain in Taiwan.</title>
        <authorList>
            <person name="Wang L.-T."/>
            <person name="Shieh W.Y."/>
        </authorList>
    </citation>
    <scope>NUCLEOTIDE SEQUENCE [LARGE SCALE GENOMIC DNA]</scope>
    <source>
        <strain evidence="1 2">GS1</strain>
    </source>
</reference>